<evidence type="ECO:0008006" key="5">
    <source>
        <dbReference type="Google" id="ProtNLM"/>
    </source>
</evidence>
<accession>A0ABT0UKD5</accession>
<sequence>MRSPLILQTALLPYLFRMAPHLPVAVGGGTALVVCALPLILAKSLELGEATLLLRMASVLCAVPLALALDDPAHRTTATLPFSLTVRRLLRLALALLPLATIWAVCGALLSAVLNPGNLVGLPLAGLSLEAATLAVVAVLLSALGLRLSKGERGSTVAAPGSVLLPLFLVLSPARSDLFATPYTQAWASSRWIWAVLLAAAASSAAALLRERRLTTQRVSATRHAPHPTPSPSGDHHEAKHP</sequence>
<evidence type="ECO:0000313" key="4">
    <source>
        <dbReference type="Proteomes" id="UP001431429"/>
    </source>
</evidence>
<proteinExistence type="predicted"/>
<feature type="transmembrane region" description="Helical" evidence="2">
    <location>
        <begin position="120"/>
        <end position="144"/>
    </location>
</feature>
<dbReference type="Proteomes" id="UP001431429">
    <property type="component" value="Unassembled WGS sequence"/>
</dbReference>
<feature type="transmembrane region" description="Helical" evidence="2">
    <location>
        <begin position="89"/>
        <end position="114"/>
    </location>
</feature>
<keyword evidence="4" id="KW-1185">Reference proteome</keyword>
<gene>
    <name evidence="3" type="ORF">NBG84_11555</name>
</gene>
<organism evidence="3 4">
    <name type="scientific">Streptomyces albipurpureus</name>
    <dbReference type="NCBI Taxonomy" id="2897419"/>
    <lineage>
        <taxon>Bacteria</taxon>
        <taxon>Bacillati</taxon>
        <taxon>Actinomycetota</taxon>
        <taxon>Actinomycetes</taxon>
        <taxon>Kitasatosporales</taxon>
        <taxon>Streptomycetaceae</taxon>
        <taxon>Streptomyces</taxon>
    </lineage>
</organism>
<protein>
    <recommendedName>
        <fullName evidence="5">ABC transporter</fullName>
    </recommendedName>
</protein>
<keyword evidence="2" id="KW-1133">Transmembrane helix</keyword>
<feature type="transmembrane region" description="Helical" evidence="2">
    <location>
        <begin position="52"/>
        <end position="69"/>
    </location>
</feature>
<feature type="transmembrane region" description="Helical" evidence="2">
    <location>
        <begin position="21"/>
        <end position="40"/>
    </location>
</feature>
<feature type="transmembrane region" description="Helical" evidence="2">
    <location>
        <begin position="192"/>
        <end position="209"/>
    </location>
</feature>
<dbReference type="EMBL" id="JAMQAW010000009">
    <property type="protein sequence ID" value="MCM2388920.1"/>
    <property type="molecule type" value="Genomic_DNA"/>
</dbReference>
<feature type="transmembrane region" description="Helical" evidence="2">
    <location>
        <begin position="156"/>
        <end position="172"/>
    </location>
</feature>
<keyword evidence="2" id="KW-0812">Transmembrane</keyword>
<evidence type="ECO:0000256" key="2">
    <source>
        <dbReference type="SAM" id="Phobius"/>
    </source>
</evidence>
<comment type="caution">
    <text evidence="3">The sequence shown here is derived from an EMBL/GenBank/DDBJ whole genome shotgun (WGS) entry which is preliminary data.</text>
</comment>
<evidence type="ECO:0000313" key="3">
    <source>
        <dbReference type="EMBL" id="MCM2388920.1"/>
    </source>
</evidence>
<reference evidence="3" key="1">
    <citation type="submission" date="2022-06" db="EMBL/GenBank/DDBJ databases">
        <title>Genome public.</title>
        <authorList>
            <person name="Sun Q."/>
        </authorList>
    </citation>
    <scope>NUCLEOTIDE SEQUENCE</scope>
    <source>
        <strain evidence="3">CWNU-1</strain>
    </source>
</reference>
<evidence type="ECO:0000256" key="1">
    <source>
        <dbReference type="SAM" id="MobiDB-lite"/>
    </source>
</evidence>
<feature type="region of interest" description="Disordered" evidence="1">
    <location>
        <begin position="217"/>
        <end position="242"/>
    </location>
</feature>
<name>A0ABT0UKD5_9ACTN</name>
<keyword evidence="2" id="KW-0472">Membrane</keyword>
<dbReference type="RefSeq" id="WP_250919263.1">
    <property type="nucleotide sequence ID" value="NZ_JAMQAW010000009.1"/>
</dbReference>